<keyword evidence="3 6" id="KW-0597">Phosphoprotein</keyword>
<dbReference type="EC" id="2.7.13.3" evidence="2"/>
<name>A0ABT5JPB0_9SPHN</name>
<dbReference type="Pfam" id="PF02518">
    <property type="entry name" value="HATPase_c"/>
    <property type="match status" value="1"/>
</dbReference>
<dbReference type="SMART" id="SM00448">
    <property type="entry name" value="REC"/>
    <property type="match status" value="1"/>
</dbReference>
<dbReference type="InterPro" id="IPR036890">
    <property type="entry name" value="HATPase_C_sf"/>
</dbReference>
<protein>
    <recommendedName>
        <fullName evidence="2">histidine kinase</fullName>
        <ecNumber evidence="2">2.7.13.3</ecNumber>
    </recommendedName>
</protein>
<dbReference type="PROSITE" id="PS50110">
    <property type="entry name" value="RESPONSE_REGULATORY"/>
    <property type="match status" value="1"/>
</dbReference>
<dbReference type="SMART" id="SM00388">
    <property type="entry name" value="HisKA"/>
    <property type="match status" value="1"/>
</dbReference>
<dbReference type="GO" id="GO:0005524">
    <property type="term" value="F:ATP binding"/>
    <property type="evidence" value="ECO:0007669"/>
    <property type="project" value="UniProtKB-KW"/>
</dbReference>
<dbReference type="CDD" id="cd00156">
    <property type="entry name" value="REC"/>
    <property type="match status" value="1"/>
</dbReference>
<organism evidence="9 10">
    <name type="scientific">Erythrobacter fulvus</name>
    <dbReference type="NCBI Taxonomy" id="2987523"/>
    <lineage>
        <taxon>Bacteria</taxon>
        <taxon>Pseudomonadati</taxon>
        <taxon>Pseudomonadota</taxon>
        <taxon>Alphaproteobacteria</taxon>
        <taxon>Sphingomonadales</taxon>
        <taxon>Erythrobacteraceae</taxon>
        <taxon>Erythrobacter/Porphyrobacter group</taxon>
        <taxon>Erythrobacter</taxon>
    </lineage>
</organism>
<dbReference type="Proteomes" id="UP001216558">
    <property type="component" value="Unassembled WGS sequence"/>
</dbReference>
<dbReference type="Gene3D" id="3.40.50.2300">
    <property type="match status" value="1"/>
</dbReference>
<feature type="domain" description="Response regulatory" evidence="8">
    <location>
        <begin position="299"/>
        <end position="414"/>
    </location>
</feature>
<keyword evidence="4" id="KW-0808">Transferase</keyword>
<dbReference type="SUPFAM" id="SSF47384">
    <property type="entry name" value="Homodimeric domain of signal transducing histidine kinase"/>
    <property type="match status" value="1"/>
</dbReference>
<feature type="modified residue" description="4-aspartylphosphate" evidence="6">
    <location>
        <position position="348"/>
    </location>
</feature>
<dbReference type="PANTHER" id="PTHR43047">
    <property type="entry name" value="TWO-COMPONENT HISTIDINE PROTEIN KINASE"/>
    <property type="match status" value="1"/>
</dbReference>
<dbReference type="InterPro" id="IPR036097">
    <property type="entry name" value="HisK_dim/P_sf"/>
</dbReference>
<evidence type="ECO:0000256" key="5">
    <source>
        <dbReference type="ARBA" id="ARBA00022777"/>
    </source>
</evidence>
<evidence type="ECO:0000256" key="2">
    <source>
        <dbReference type="ARBA" id="ARBA00012438"/>
    </source>
</evidence>
<gene>
    <name evidence="9" type="ORF">OIK40_08135</name>
</gene>
<dbReference type="Gene3D" id="3.30.565.10">
    <property type="entry name" value="Histidine kinase-like ATPase, C-terminal domain"/>
    <property type="match status" value="1"/>
</dbReference>
<keyword evidence="5" id="KW-0418">Kinase</keyword>
<evidence type="ECO:0000313" key="10">
    <source>
        <dbReference type="Proteomes" id="UP001216558"/>
    </source>
</evidence>
<dbReference type="CDD" id="cd16922">
    <property type="entry name" value="HATPase_EvgS-ArcB-TorS-like"/>
    <property type="match status" value="1"/>
</dbReference>
<feature type="domain" description="Histidine kinase" evidence="7">
    <location>
        <begin position="60"/>
        <end position="276"/>
    </location>
</feature>
<dbReference type="InterPro" id="IPR001789">
    <property type="entry name" value="Sig_transdc_resp-reg_receiver"/>
</dbReference>
<comment type="catalytic activity">
    <reaction evidence="1">
        <text>ATP + protein L-histidine = ADP + protein N-phospho-L-histidine.</text>
        <dbReference type="EC" id="2.7.13.3"/>
    </reaction>
</comment>
<evidence type="ECO:0000256" key="3">
    <source>
        <dbReference type="ARBA" id="ARBA00022553"/>
    </source>
</evidence>
<evidence type="ECO:0000259" key="8">
    <source>
        <dbReference type="PROSITE" id="PS50110"/>
    </source>
</evidence>
<keyword evidence="9" id="KW-0547">Nucleotide-binding</keyword>
<dbReference type="InterPro" id="IPR005467">
    <property type="entry name" value="His_kinase_dom"/>
</dbReference>
<sequence>METAAVTAPAADDLLAWLRASGEEMHTHTLAALLEEHAALARAKEAAEAANEAKTRFLASVSHEIRSPLNAIYGYAQLLERGTGDGAQNGVEAGKVIRRSAEHLSNLVEGLLDIAQVESGSLKLARDTIRFPAFLEQIVAMFEPQAAMKGLALRLDLPPTLPEFVRTDPKRLRQVLINLLSNAIKFTDCGEVVLRAHYRNELATFEIIDSGIGIAPADVERIMLPFERGTASAERAGVGLGLAITQALVTIMGGDMRVESTPDEGSRFIVRLMLSRPLSPPADLPAHASTHFYLGRERTLLLIDDDPAHREALRGLLEPRGFRVLTAQGGEEGLALAAQTQPDLVLLDVSMPGMGGWEVASQLRQRHGPTLRIVMLSGEAADSGPQQSAVVPADIFVTKPFDFDHLLDVVSAQLGLEWPQVASHSADDKALPALVAAEAQPHLAEIERLVRIGHVRAIEARIDALAAIGPDAAALAERMRVHLDAFDLKALAALAATGGTR</sequence>
<evidence type="ECO:0000256" key="1">
    <source>
        <dbReference type="ARBA" id="ARBA00000085"/>
    </source>
</evidence>
<dbReference type="SMART" id="SM00387">
    <property type="entry name" value="HATPase_c"/>
    <property type="match status" value="1"/>
</dbReference>
<dbReference type="InterPro" id="IPR003661">
    <property type="entry name" value="HisK_dim/P_dom"/>
</dbReference>
<comment type="caution">
    <text evidence="9">The sequence shown here is derived from an EMBL/GenBank/DDBJ whole genome shotgun (WGS) entry which is preliminary data.</text>
</comment>
<proteinExistence type="predicted"/>
<dbReference type="InterPro" id="IPR011006">
    <property type="entry name" value="CheY-like_superfamily"/>
</dbReference>
<dbReference type="EMBL" id="JAQQXQ010000005">
    <property type="protein sequence ID" value="MDC8754607.1"/>
    <property type="molecule type" value="Genomic_DNA"/>
</dbReference>
<evidence type="ECO:0000256" key="6">
    <source>
        <dbReference type="PROSITE-ProRule" id="PRU00169"/>
    </source>
</evidence>
<dbReference type="Pfam" id="PF00072">
    <property type="entry name" value="Response_reg"/>
    <property type="match status" value="1"/>
</dbReference>
<dbReference type="Pfam" id="PF00512">
    <property type="entry name" value="HisKA"/>
    <property type="match status" value="1"/>
</dbReference>
<dbReference type="SUPFAM" id="SSF55874">
    <property type="entry name" value="ATPase domain of HSP90 chaperone/DNA topoisomerase II/histidine kinase"/>
    <property type="match status" value="1"/>
</dbReference>
<keyword evidence="9" id="KW-0067">ATP-binding</keyword>
<dbReference type="PRINTS" id="PR00344">
    <property type="entry name" value="BCTRLSENSOR"/>
</dbReference>
<evidence type="ECO:0000313" key="9">
    <source>
        <dbReference type="EMBL" id="MDC8754607.1"/>
    </source>
</evidence>
<dbReference type="InterPro" id="IPR004358">
    <property type="entry name" value="Sig_transdc_His_kin-like_C"/>
</dbReference>
<evidence type="ECO:0000259" key="7">
    <source>
        <dbReference type="PROSITE" id="PS50109"/>
    </source>
</evidence>
<dbReference type="InterPro" id="IPR003594">
    <property type="entry name" value="HATPase_dom"/>
</dbReference>
<accession>A0ABT5JPB0</accession>
<dbReference type="SUPFAM" id="SSF52172">
    <property type="entry name" value="CheY-like"/>
    <property type="match status" value="1"/>
</dbReference>
<reference evidence="9 10" key="1">
    <citation type="submission" date="2022-10" db="EMBL/GenBank/DDBJ databases">
        <title>Erythrobacter sp. sf7 Genome sequencing.</title>
        <authorList>
            <person name="Park S."/>
        </authorList>
    </citation>
    <scope>NUCLEOTIDE SEQUENCE [LARGE SCALE GENOMIC DNA]</scope>
    <source>
        <strain evidence="10">sf7</strain>
    </source>
</reference>
<keyword evidence="10" id="KW-1185">Reference proteome</keyword>
<dbReference type="CDD" id="cd00082">
    <property type="entry name" value="HisKA"/>
    <property type="match status" value="1"/>
</dbReference>
<dbReference type="PROSITE" id="PS50109">
    <property type="entry name" value="HIS_KIN"/>
    <property type="match status" value="1"/>
</dbReference>
<dbReference type="Gene3D" id="1.10.287.130">
    <property type="match status" value="1"/>
</dbReference>
<evidence type="ECO:0000256" key="4">
    <source>
        <dbReference type="ARBA" id="ARBA00022679"/>
    </source>
</evidence>